<name>A0A238JBM3_9RHOB</name>
<dbReference type="RefSeq" id="WP_099243933.1">
    <property type="nucleotide sequence ID" value="NZ_FXXP01000001.1"/>
</dbReference>
<dbReference type="GO" id="GO:0004467">
    <property type="term" value="F:long-chain fatty acid-CoA ligase activity"/>
    <property type="evidence" value="ECO:0007669"/>
    <property type="project" value="UniProtKB-EC"/>
</dbReference>
<dbReference type="PANTHER" id="PTHR43201">
    <property type="entry name" value="ACYL-COA SYNTHETASE"/>
    <property type="match status" value="1"/>
</dbReference>
<dbReference type="Gene3D" id="3.30.300.30">
    <property type="match status" value="1"/>
</dbReference>
<keyword evidence="7" id="KW-1185">Reference proteome</keyword>
<evidence type="ECO:0000259" key="4">
    <source>
        <dbReference type="Pfam" id="PF00501"/>
    </source>
</evidence>
<dbReference type="OrthoDB" id="9803968at2"/>
<dbReference type="AlphaFoldDB" id="A0A238JBM3"/>
<dbReference type="InterPro" id="IPR020845">
    <property type="entry name" value="AMP-binding_CS"/>
</dbReference>
<gene>
    <name evidence="6" type="primary">lcfB_2</name>
    <name evidence="6" type="ORF">TRP8649_01730</name>
</gene>
<evidence type="ECO:0000259" key="5">
    <source>
        <dbReference type="Pfam" id="PF13193"/>
    </source>
</evidence>
<dbReference type="Proteomes" id="UP000225972">
    <property type="component" value="Unassembled WGS sequence"/>
</dbReference>
<evidence type="ECO:0000313" key="6">
    <source>
        <dbReference type="EMBL" id="SMX27624.1"/>
    </source>
</evidence>
<reference evidence="7" key="1">
    <citation type="submission" date="2017-05" db="EMBL/GenBank/DDBJ databases">
        <authorList>
            <person name="Rodrigo-Torres L."/>
            <person name="Arahal R. D."/>
            <person name="Lucena T."/>
        </authorList>
    </citation>
    <scope>NUCLEOTIDE SEQUENCE [LARGE SCALE GENOMIC DNA]</scope>
    <source>
        <strain evidence="7">CECT 8649</strain>
    </source>
</reference>
<sequence>MRIHDILEQKVAKQPVAPALTDSLGFDWCYEILGHVVDELAQKLVDLGVKPTDRVLLVMENCAPAVATLLAVSKVGAVLIPFNARQTDKDLQRVIDHATPAAVLFTVSVSKEAKVHAEWAGAQDMCLAGLNGALFATSRATDPVEELSDVGAILYTTGTTGVPKGVMLTHDNLIFGGRVSCDVRKITAEDVLYGVLPMSHVFGLASVVVAALLGGASIRIEPRFAPANLYNALLKGVTLLSSVPQMLAQLMHYTREQGHEHLPIDSLRYVSSGAAPLDIDWKSKAEAFFGQPLQNGYGMTEASAGVCVTRHMGSNDDISVGQPFPGVQLKLDVQAPGGGGEVGEILIAGGGVMKGYFRNQEATAAAFTPDGWLRSGDLGRLDAQGNLHIMGRSKELIIHGGFNVYPPEVEAALNEHPQVIQCAVVGVTRDGDEKVCAFVEASPNDWPNEEDLHAYAQTQLTGYKRPWRIVVMEKLPAAATGKILKKDLPALIKE</sequence>
<accession>A0A238JBM3</accession>
<dbReference type="InterPro" id="IPR045851">
    <property type="entry name" value="AMP-bd_C_sf"/>
</dbReference>
<dbReference type="InterPro" id="IPR025110">
    <property type="entry name" value="AMP-bd_C"/>
</dbReference>
<protein>
    <submittedName>
        <fullName evidence="6">Long-chain-fatty-acid--CoA ligase</fullName>
        <ecNumber evidence="6">6.2.1.3</ecNumber>
    </submittedName>
</protein>
<dbReference type="InterPro" id="IPR042099">
    <property type="entry name" value="ANL_N_sf"/>
</dbReference>
<proteinExistence type="inferred from homology"/>
<dbReference type="EMBL" id="FXXP01000001">
    <property type="protein sequence ID" value="SMX27624.1"/>
    <property type="molecule type" value="Genomic_DNA"/>
</dbReference>
<dbReference type="InterPro" id="IPR000873">
    <property type="entry name" value="AMP-dep_synth/lig_dom"/>
</dbReference>
<comment type="similarity">
    <text evidence="1">Belongs to the ATP-dependent AMP-binding enzyme family.</text>
</comment>
<feature type="domain" description="AMP-binding enzyme C-terminal" evidence="5">
    <location>
        <begin position="408"/>
        <end position="482"/>
    </location>
</feature>
<evidence type="ECO:0000256" key="1">
    <source>
        <dbReference type="ARBA" id="ARBA00006432"/>
    </source>
</evidence>
<evidence type="ECO:0000256" key="2">
    <source>
        <dbReference type="ARBA" id="ARBA00022598"/>
    </source>
</evidence>
<keyword evidence="2 6" id="KW-0436">Ligase</keyword>
<dbReference type="SUPFAM" id="SSF56801">
    <property type="entry name" value="Acetyl-CoA synthetase-like"/>
    <property type="match status" value="1"/>
</dbReference>
<dbReference type="GO" id="GO:0031956">
    <property type="term" value="F:medium-chain fatty acid-CoA ligase activity"/>
    <property type="evidence" value="ECO:0007669"/>
    <property type="project" value="TreeGrafter"/>
</dbReference>
<feature type="transmembrane region" description="Helical" evidence="3">
    <location>
        <begin position="191"/>
        <end position="213"/>
    </location>
</feature>
<keyword evidence="3" id="KW-0472">Membrane</keyword>
<dbReference type="PROSITE" id="PS00455">
    <property type="entry name" value="AMP_BINDING"/>
    <property type="match status" value="1"/>
</dbReference>
<organism evidence="6 7">
    <name type="scientific">Pelagimonas phthalicica</name>
    <dbReference type="NCBI Taxonomy" id="1037362"/>
    <lineage>
        <taxon>Bacteria</taxon>
        <taxon>Pseudomonadati</taxon>
        <taxon>Pseudomonadota</taxon>
        <taxon>Alphaproteobacteria</taxon>
        <taxon>Rhodobacterales</taxon>
        <taxon>Roseobacteraceae</taxon>
        <taxon>Pelagimonas</taxon>
    </lineage>
</organism>
<feature type="domain" description="AMP-dependent synthetase/ligase" evidence="4">
    <location>
        <begin position="7"/>
        <end position="357"/>
    </location>
</feature>
<dbReference type="Pfam" id="PF00501">
    <property type="entry name" value="AMP-binding"/>
    <property type="match status" value="1"/>
</dbReference>
<dbReference type="EC" id="6.2.1.3" evidence="6"/>
<evidence type="ECO:0000256" key="3">
    <source>
        <dbReference type="SAM" id="Phobius"/>
    </source>
</evidence>
<dbReference type="Pfam" id="PF13193">
    <property type="entry name" value="AMP-binding_C"/>
    <property type="match status" value="1"/>
</dbReference>
<keyword evidence="3" id="KW-0812">Transmembrane</keyword>
<dbReference type="PANTHER" id="PTHR43201:SF5">
    <property type="entry name" value="MEDIUM-CHAIN ACYL-COA LIGASE ACSF2, MITOCHONDRIAL"/>
    <property type="match status" value="1"/>
</dbReference>
<dbReference type="Gene3D" id="3.40.50.12780">
    <property type="entry name" value="N-terminal domain of ligase-like"/>
    <property type="match status" value="1"/>
</dbReference>
<keyword evidence="3" id="KW-1133">Transmembrane helix</keyword>
<evidence type="ECO:0000313" key="7">
    <source>
        <dbReference type="Proteomes" id="UP000225972"/>
    </source>
</evidence>